<evidence type="ECO:0000313" key="2">
    <source>
        <dbReference type="Proteomes" id="UP001163324"/>
    </source>
</evidence>
<name>A0ACC0UVH6_9HYPO</name>
<evidence type="ECO:0000313" key="1">
    <source>
        <dbReference type="EMBL" id="KAI9897507.1"/>
    </source>
</evidence>
<keyword evidence="2" id="KW-1185">Reference proteome</keyword>
<reference evidence="1" key="1">
    <citation type="submission" date="2022-10" db="EMBL/GenBank/DDBJ databases">
        <title>Complete Genome of Trichothecium roseum strain YXFP-22015, a Plant Pathogen Isolated from Citrus.</title>
        <authorList>
            <person name="Wang Y."/>
            <person name="Zhu L."/>
        </authorList>
    </citation>
    <scope>NUCLEOTIDE SEQUENCE</scope>
    <source>
        <strain evidence="1">YXFP-22015</strain>
    </source>
</reference>
<organism evidence="1 2">
    <name type="scientific">Trichothecium roseum</name>
    <dbReference type="NCBI Taxonomy" id="47278"/>
    <lineage>
        <taxon>Eukaryota</taxon>
        <taxon>Fungi</taxon>
        <taxon>Dikarya</taxon>
        <taxon>Ascomycota</taxon>
        <taxon>Pezizomycotina</taxon>
        <taxon>Sordariomycetes</taxon>
        <taxon>Hypocreomycetidae</taxon>
        <taxon>Hypocreales</taxon>
        <taxon>Hypocreales incertae sedis</taxon>
        <taxon>Trichothecium</taxon>
    </lineage>
</organism>
<sequence>MLSKAPEMLNVPRRFRRRITNLGLSLLALLVTWHLVLSPDSTIRLAVHFNTARLLNGIRGGLTNRDKWLQQPASHPLDLREDVGYLIKTGYGTRHRVPEQLEAFRAAGDFLGDEGRSFLVVGDWTSVNETDAALLGVDVLDAVRMVMEDKISPAQRSHPRFSKYVGLQEAVAGGDEALASHLGKSFGWELDALKFIMGMELLHERLPGKKWYVILDDDTFVIKPSLELFLGHLDPEKPHYIGNAVGDFRGRFGHGGSGVVVSGAAMRKLFARPDVVRAAYARSLDETWGDKLVATTVQKLGIYIDEKHNHYFNGEPPEITRIAADRFCSPLVSFHGLRKPGAMARVGRVLAPAVEHPVLWGEVWRHFAPYPVATLGEQPAQKGQDHVGPPDEKVREWRGVESAEECREKCRGDCLAWTYVESHERCLASPWMVIGAEGAEAKVSGVNWKLVEKLVLECS</sequence>
<gene>
    <name evidence="1" type="ORF">N3K66_007363</name>
</gene>
<dbReference type="EMBL" id="CM047946">
    <property type="protein sequence ID" value="KAI9897507.1"/>
    <property type="molecule type" value="Genomic_DNA"/>
</dbReference>
<dbReference type="Proteomes" id="UP001163324">
    <property type="component" value="Chromosome 7"/>
</dbReference>
<protein>
    <submittedName>
        <fullName evidence="1">Uncharacterized protein</fullName>
    </submittedName>
</protein>
<accession>A0ACC0UVH6</accession>
<comment type="caution">
    <text evidence="1">The sequence shown here is derived from an EMBL/GenBank/DDBJ whole genome shotgun (WGS) entry which is preliminary data.</text>
</comment>
<proteinExistence type="predicted"/>